<dbReference type="InterPro" id="IPR000073">
    <property type="entry name" value="AB_hydrolase_1"/>
</dbReference>
<reference evidence="2 3" key="1">
    <citation type="submission" date="2021-01" db="EMBL/GenBank/DDBJ databases">
        <title>Whole genome shotgun sequence of Plantactinospora mayteni NBRC 109088.</title>
        <authorList>
            <person name="Komaki H."/>
            <person name="Tamura T."/>
        </authorList>
    </citation>
    <scope>NUCLEOTIDE SEQUENCE [LARGE SCALE GENOMIC DNA]</scope>
    <source>
        <strain evidence="2 3">NBRC 109088</strain>
    </source>
</reference>
<dbReference type="RefSeq" id="WP_203862018.1">
    <property type="nucleotide sequence ID" value="NZ_BAAAZQ010000030.1"/>
</dbReference>
<dbReference type="SUPFAM" id="SSF53474">
    <property type="entry name" value="alpha/beta-Hydrolases"/>
    <property type="match status" value="1"/>
</dbReference>
<dbReference type="Pfam" id="PF12697">
    <property type="entry name" value="Abhydrolase_6"/>
    <property type="match status" value="1"/>
</dbReference>
<dbReference type="PANTHER" id="PTHR43798">
    <property type="entry name" value="MONOACYLGLYCEROL LIPASE"/>
    <property type="match status" value="1"/>
</dbReference>
<protein>
    <submittedName>
        <fullName evidence="2">3-oxoadipate enol-lactonase</fullName>
    </submittedName>
</protein>
<evidence type="ECO:0000313" key="2">
    <source>
        <dbReference type="EMBL" id="GIH00722.1"/>
    </source>
</evidence>
<dbReference type="PANTHER" id="PTHR43798:SF33">
    <property type="entry name" value="HYDROLASE, PUTATIVE (AFU_ORTHOLOGUE AFUA_2G14860)-RELATED"/>
    <property type="match status" value="1"/>
</dbReference>
<sequence length="240" mass="25819">MTTPLMLLHPLGVDHRFWEPVVRALPDVLGEPVVPDLPGHGSAPLPARDATVEDFADAVEELLAGHGPVHLVGVSLGGIVAQVLAARRPDLVRRLVVADAVAVYPEAMRAMWRDRAETVRRDGLAAAVEPMEALWFSEAFRRDAAETVARVRRMVLAGDPEGYARTCEALAVADTTDRVGSIVAPTLVTCGADDAPPFRLAAEWFAATLPEATLGWLPGRHATAYEHPRSFAEAVAAFLR</sequence>
<name>A0ABQ4F1I0_9ACTN</name>
<dbReference type="EMBL" id="BONX01000057">
    <property type="protein sequence ID" value="GIH00722.1"/>
    <property type="molecule type" value="Genomic_DNA"/>
</dbReference>
<accession>A0ABQ4F1I0</accession>
<keyword evidence="3" id="KW-1185">Reference proteome</keyword>
<comment type="caution">
    <text evidence="2">The sequence shown here is derived from an EMBL/GenBank/DDBJ whole genome shotgun (WGS) entry which is preliminary data.</text>
</comment>
<gene>
    <name evidence="2" type="primary">pcaD_2</name>
    <name evidence="2" type="ORF">Pma05_72940</name>
</gene>
<evidence type="ECO:0000259" key="1">
    <source>
        <dbReference type="Pfam" id="PF12697"/>
    </source>
</evidence>
<dbReference type="InterPro" id="IPR029058">
    <property type="entry name" value="AB_hydrolase_fold"/>
</dbReference>
<dbReference type="InterPro" id="IPR050266">
    <property type="entry name" value="AB_hydrolase_sf"/>
</dbReference>
<feature type="domain" description="AB hydrolase-1" evidence="1">
    <location>
        <begin position="7"/>
        <end position="234"/>
    </location>
</feature>
<organism evidence="2 3">
    <name type="scientific">Plantactinospora mayteni</name>
    <dbReference type="NCBI Taxonomy" id="566021"/>
    <lineage>
        <taxon>Bacteria</taxon>
        <taxon>Bacillati</taxon>
        <taxon>Actinomycetota</taxon>
        <taxon>Actinomycetes</taxon>
        <taxon>Micromonosporales</taxon>
        <taxon>Micromonosporaceae</taxon>
        <taxon>Plantactinospora</taxon>
    </lineage>
</organism>
<proteinExistence type="predicted"/>
<dbReference type="Gene3D" id="3.40.50.1820">
    <property type="entry name" value="alpha/beta hydrolase"/>
    <property type="match status" value="1"/>
</dbReference>
<evidence type="ECO:0000313" key="3">
    <source>
        <dbReference type="Proteomes" id="UP000621500"/>
    </source>
</evidence>
<dbReference type="Proteomes" id="UP000621500">
    <property type="component" value="Unassembled WGS sequence"/>
</dbReference>